<feature type="compositionally biased region" description="Polar residues" evidence="1">
    <location>
        <begin position="39"/>
        <end position="62"/>
    </location>
</feature>
<feature type="compositionally biased region" description="Basic and acidic residues" evidence="1">
    <location>
        <begin position="272"/>
        <end position="290"/>
    </location>
</feature>
<dbReference type="Proteomes" id="UP000198651">
    <property type="component" value="Chromosome I"/>
</dbReference>
<evidence type="ECO:0000313" key="2">
    <source>
        <dbReference type="EMBL" id="CUT16957.1"/>
    </source>
</evidence>
<dbReference type="EMBL" id="LN906597">
    <property type="protein sequence ID" value="CUT16957.1"/>
    <property type="molecule type" value="Genomic_DNA"/>
</dbReference>
<name>A0A0S4M3V0_9BURK</name>
<keyword evidence="3" id="KW-1185">Reference proteome</keyword>
<sequence>MNRINPNKSGSPGSSQGVSGAEGSNSNVEEKSKVSVSNAPTTAKASSSSPQHQAEETSSTSLDKLDLPKGNEGARSRSSSSSSSGSSHGSESSLSSHVSGSDESSSYSDSSSSYSDSSSSSSSSSGIRPIKSKVYKKALLDANKKLLAYESKMREELESSRSSNPTKSQIYQKELLAAKKRALSHEVQSALMSEDSNFESSRSDSDLLFGHPGLGGKKEMAELSLQIAAAKLKEKIKKSDRTKKQIKHVEISEPKLISATGLDVNLKSVELESKPEPIDTDLEPKLEKAKSPQTPLPKSFFDKSGKLNITRENKDEILKELQRRSEQKIEMEKEKRDKDPERYFQARFASIRGPLIPSHEKSMEMGKKIRAEGALLPSHEKSIAMGKKIRAERGALLPPTKKQQRYLGTPPPLPVRIQAEDFKGAATADGARSKTPPPTPPKPTEGIKKGEADGARSKTPPPTPPKPTEGIKRTTEL</sequence>
<feature type="compositionally biased region" description="Basic and acidic residues" evidence="1">
    <location>
        <begin position="63"/>
        <end position="75"/>
    </location>
</feature>
<gene>
    <name evidence="2" type="ORF">Ark11_0097</name>
</gene>
<evidence type="ECO:0000256" key="1">
    <source>
        <dbReference type="SAM" id="MobiDB-lite"/>
    </source>
</evidence>
<protein>
    <submittedName>
        <fullName evidence="2">Putative coiled coil protein</fullName>
    </submittedName>
</protein>
<dbReference type="RefSeq" id="WP_092490401.1">
    <property type="nucleotide sequence ID" value="NZ_LN906597.1"/>
</dbReference>
<feature type="compositionally biased region" description="Low complexity" evidence="1">
    <location>
        <begin position="76"/>
        <end position="125"/>
    </location>
</feature>
<feature type="region of interest" description="Disordered" evidence="1">
    <location>
        <begin position="384"/>
        <end position="477"/>
    </location>
</feature>
<feature type="compositionally biased region" description="Low complexity" evidence="1">
    <location>
        <begin position="9"/>
        <end position="27"/>
    </location>
</feature>
<feature type="region of interest" description="Disordered" evidence="1">
    <location>
        <begin position="272"/>
        <end position="305"/>
    </location>
</feature>
<feature type="compositionally biased region" description="Basic and acidic residues" evidence="1">
    <location>
        <begin position="445"/>
        <end position="456"/>
    </location>
</feature>
<organism evidence="2 3">
    <name type="scientific">Candidatus Ichthyocystis hellenicum</name>
    <dbReference type="NCBI Taxonomy" id="1561003"/>
    <lineage>
        <taxon>Bacteria</taxon>
        <taxon>Pseudomonadati</taxon>
        <taxon>Pseudomonadota</taxon>
        <taxon>Betaproteobacteria</taxon>
        <taxon>Burkholderiales</taxon>
        <taxon>Candidatus Ichthyocystis</taxon>
    </lineage>
</organism>
<dbReference type="AlphaFoldDB" id="A0A0S4M3V0"/>
<evidence type="ECO:0000313" key="3">
    <source>
        <dbReference type="Proteomes" id="UP000198651"/>
    </source>
</evidence>
<reference evidence="3" key="1">
    <citation type="submission" date="2015-11" db="EMBL/GenBank/DDBJ databases">
        <authorList>
            <person name="Seth-Smith H.M.B."/>
        </authorList>
    </citation>
    <scope>NUCLEOTIDE SEQUENCE [LARGE SCALE GENOMIC DNA]</scope>
    <source>
        <strain evidence="3">2013Ark11</strain>
    </source>
</reference>
<feature type="region of interest" description="Disordered" evidence="1">
    <location>
        <begin position="1"/>
        <end position="128"/>
    </location>
</feature>
<accession>A0A0S4M3V0</accession>
<proteinExistence type="predicted"/>